<organism evidence="1">
    <name type="scientific">uncultured Microcoleus sp</name>
    <dbReference type="NCBI Taxonomy" id="259945"/>
    <lineage>
        <taxon>Bacteria</taxon>
        <taxon>Bacillati</taxon>
        <taxon>Cyanobacteriota</taxon>
        <taxon>Cyanophyceae</taxon>
        <taxon>Oscillatoriophycideae</taxon>
        <taxon>Oscillatoriales</taxon>
        <taxon>Microcoleaceae</taxon>
        <taxon>Microcoleus</taxon>
        <taxon>environmental samples</taxon>
    </lineage>
</organism>
<accession>A0A6J4NU85</accession>
<proteinExistence type="predicted"/>
<sequence length="42" mass="4964">MWSGFDAVEYSLKNRLSAALSHIYKLGQPERIKRKSEFLVFF</sequence>
<evidence type="ECO:0000313" key="1">
    <source>
        <dbReference type="EMBL" id="CAA9397356.1"/>
    </source>
</evidence>
<dbReference type="AlphaFoldDB" id="A0A6J4NU85"/>
<protein>
    <submittedName>
        <fullName evidence="1">Uncharacterized protein</fullName>
    </submittedName>
</protein>
<name>A0A6J4NU85_9CYAN</name>
<dbReference type="EMBL" id="CADCTZ010001436">
    <property type="protein sequence ID" value="CAA9397356.1"/>
    <property type="molecule type" value="Genomic_DNA"/>
</dbReference>
<gene>
    <name evidence="1" type="ORF">AVDCRST_MAG84-5941</name>
</gene>
<reference evidence="1" key="1">
    <citation type="submission" date="2020-02" db="EMBL/GenBank/DDBJ databases">
        <authorList>
            <person name="Meier V. D."/>
        </authorList>
    </citation>
    <scope>NUCLEOTIDE SEQUENCE</scope>
    <source>
        <strain evidence="1">AVDCRST_MAG84</strain>
    </source>
</reference>